<evidence type="ECO:0000256" key="1">
    <source>
        <dbReference type="SAM" id="Coils"/>
    </source>
</evidence>
<feature type="compositionally biased region" description="Polar residues" evidence="2">
    <location>
        <begin position="41"/>
        <end position="62"/>
    </location>
</feature>
<dbReference type="RefSeq" id="WP_113792601.1">
    <property type="nucleotide sequence ID" value="NZ_KZ846601.1"/>
</dbReference>
<keyword evidence="1" id="KW-0175">Coiled coil</keyword>
<name>A0AB37IIF2_ENTHR</name>
<proteinExistence type="predicted"/>
<feature type="domain" description="Bacterial Ig" evidence="5">
    <location>
        <begin position="677"/>
        <end position="756"/>
    </location>
</feature>
<evidence type="ECO:0000259" key="5">
    <source>
        <dbReference type="Pfam" id="PF20622"/>
    </source>
</evidence>
<evidence type="ECO:0000313" key="6">
    <source>
        <dbReference type="EMBL" id="RBT67312.1"/>
    </source>
</evidence>
<comment type="caution">
    <text evidence="6">The sequence shown here is derived from an EMBL/GenBank/DDBJ whole genome shotgun (WGS) entry which is preliminary data.</text>
</comment>
<sequence>MGKKNLSKSKKLRKQLLAASAAGLVLVSSVAGPGMSMAYAQETTDQGKTETSNLPNKETQSSKAVTTEEKVGETKKTEASLSSETSVKATKNSIEALQYAWNNFPSQNGPFKSGYTVKWPTLIGARYKVVLTYATRGNDPINFNVNAKDVKVENSFTETSNPSTRHYTTTLTFVANTTTTDCKVTWTGYGPEAAGSTIGISASSNAPQSLLEHSSEINGYMSAIFKADGSLQEGVNQAGIEAIRRSLQPIVPQDSGYWKEYIAPNLQAAEDLLTNSLQQITNTLNSLYSSSDTGIDKPGLTKDATQSAFDNIQKQIDALPDINPVIASQKPALQAKLNDLQAMLQEIQIKSSTGQIVAQIDANPHGVYVRTFAGQLPGNNTYGSIQITQPKYTSYENLFKQEYKGGTYQNTVSQRIFPTFIGSSGATMTITTTEAPLTVNKNVSLSNTVSKSYTFKLNDQRKWNLQSSSYDNASNAVNSLFDGDTPKANNTQDQINQAKNQVNNLLDGTDKTELLEKIQKAQDALVDDPATIQAATEAVNALFNGDTPKPENTQEQINAAKAKVDALKASETKTELLAKIQKAQEALEEKSKQTLTLNPYTLGDQYVTGTITGNIKKFQLIVNGQTYEPGFKLKNGKLEVYVGNRVPEGTTEFTLKAFNPAGTQVASQTVQVQAPSLSVDKFVLGSEYMTGSYQGNSINKFRLTVDGKVYEPGFKLENGKFEVYIGSKITGSSKVIKLEALDKAGKTIVEQNVTVEAPQLTINEYIRGNEYLTGTVAGEGVKKFKLIINGQESFPGFKLTDGKFEIYVGNKVPANVNSIKVVGIDKTGQEIVSQDVNVQNPELQPNEYLAGNEYVTGTFTGQAIKKFKLVVNGQVNYPGFKITEGNKFEVYIGNKVPVGTTTFTLIGLDKSGQQLASKEITVQSPTLSINEYVRGDEYMRGTFNGDGIKKFKLVVDGQESNPGFKITGENQFEVYIGNKITADSKSIKLEGLDKSGNVLVSQEVSVSQPELVPNEYTRNSEYLTGTYKGDIRSIKLTVDNKEYKPGFKLKEGNQFEVYIGNKIPASANSFTIESLSFDGKQLVSVNVPVK</sequence>
<evidence type="ECO:0000256" key="2">
    <source>
        <dbReference type="SAM" id="MobiDB-lite"/>
    </source>
</evidence>
<dbReference type="Proteomes" id="UP000253498">
    <property type="component" value="Unassembled WGS sequence"/>
</dbReference>
<feature type="domain" description="Bacterial Ig" evidence="5">
    <location>
        <begin position="1011"/>
        <end position="1090"/>
    </location>
</feature>
<dbReference type="EMBL" id="LESJ01000006">
    <property type="protein sequence ID" value="RBT67312.1"/>
    <property type="molecule type" value="Genomic_DNA"/>
</dbReference>
<feature type="domain" description="Bacterial Ig" evidence="5">
    <location>
        <begin position="843"/>
        <end position="923"/>
    </location>
</feature>
<feature type="domain" description="Bacterial Ig" evidence="5">
    <location>
        <begin position="926"/>
        <end position="1007"/>
    </location>
</feature>
<evidence type="ECO:0000313" key="7">
    <source>
        <dbReference type="Proteomes" id="UP000253498"/>
    </source>
</evidence>
<dbReference type="Pfam" id="PF18449">
    <property type="entry name" value="Endotoxin_C2"/>
    <property type="match status" value="2"/>
</dbReference>
<evidence type="ECO:0000259" key="4">
    <source>
        <dbReference type="Pfam" id="PF18449"/>
    </source>
</evidence>
<feature type="chain" id="PRO_5044210271" evidence="3">
    <location>
        <begin position="41"/>
        <end position="1090"/>
    </location>
</feature>
<dbReference type="InterPro" id="IPR054544">
    <property type="entry name" value="Pest_crys_Cry1Aa_dom-IV"/>
</dbReference>
<feature type="domain" description="Pesticidal crystal protein Cry1Aa" evidence="4">
    <location>
        <begin position="531"/>
        <end position="588"/>
    </location>
</feature>
<feature type="domain" description="Bacterial Ig" evidence="5">
    <location>
        <begin position="759"/>
        <end position="840"/>
    </location>
</feature>
<reference evidence="6 7" key="1">
    <citation type="submission" date="2015-06" db="EMBL/GenBank/DDBJ databases">
        <title>The Genome Sequence of Enterococcus hirae 88EA1.</title>
        <authorList>
            <consortium name="The Broad Institute Genomics Platform"/>
            <consortium name="The Broad Institute Genome Sequencing Center for Infectious Disease"/>
            <person name="Earl A.M."/>
            <person name="Van Tyne D."/>
            <person name="Lebreton F."/>
            <person name="Saavedra J.T."/>
            <person name="Gilmore M.S."/>
            <person name="Manson McGuire A."/>
            <person name="Clock S."/>
            <person name="Crupain M."/>
            <person name="Rangan U."/>
            <person name="Young S."/>
            <person name="Abouelleil A."/>
            <person name="Cao P."/>
            <person name="Chapman S.B."/>
            <person name="Griggs A."/>
            <person name="Priest M."/>
            <person name="Shea T."/>
            <person name="Wortman J."/>
            <person name="Nusbaum C."/>
            <person name="Birren B."/>
        </authorList>
    </citation>
    <scope>NUCLEOTIDE SEQUENCE [LARGE SCALE GENOMIC DNA]</scope>
    <source>
        <strain evidence="6 7">88EA1</strain>
    </source>
</reference>
<evidence type="ECO:0000256" key="3">
    <source>
        <dbReference type="SAM" id="SignalP"/>
    </source>
</evidence>
<keyword evidence="3" id="KW-0732">Signal</keyword>
<dbReference type="Pfam" id="PF20622">
    <property type="entry name" value="Big_15"/>
    <property type="match status" value="6"/>
</dbReference>
<gene>
    <name evidence="6" type="ORF">EB03_02076</name>
</gene>
<feature type="compositionally biased region" description="Basic and acidic residues" evidence="2">
    <location>
        <begin position="66"/>
        <end position="78"/>
    </location>
</feature>
<feature type="domain" description="Bacterial Ig" evidence="5">
    <location>
        <begin position="594"/>
        <end position="673"/>
    </location>
</feature>
<accession>A0AB37IIF2</accession>
<organism evidence="6 7">
    <name type="scientific">Enterococcus hirae</name>
    <dbReference type="NCBI Taxonomy" id="1354"/>
    <lineage>
        <taxon>Bacteria</taxon>
        <taxon>Bacillati</taxon>
        <taxon>Bacillota</taxon>
        <taxon>Bacilli</taxon>
        <taxon>Lactobacillales</taxon>
        <taxon>Enterococcaceae</taxon>
        <taxon>Enterococcus</taxon>
    </lineage>
</organism>
<dbReference type="InterPro" id="IPR046746">
    <property type="entry name" value="Big_15"/>
</dbReference>
<protein>
    <submittedName>
        <fullName evidence="6">Uncharacterized protein</fullName>
    </submittedName>
</protein>
<feature type="coiled-coil region" evidence="1">
    <location>
        <begin position="566"/>
        <end position="593"/>
    </location>
</feature>
<feature type="domain" description="Pesticidal crystal protein Cry1Aa" evidence="4">
    <location>
        <begin position="472"/>
        <end position="525"/>
    </location>
</feature>
<feature type="signal peptide" evidence="3">
    <location>
        <begin position="1"/>
        <end position="40"/>
    </location>
</feature>
<feature type="region of interest" description="Disordered" evidence="2">
    <location>
        <begin position="38"/>
        <end position="83"/>
    </location>
</feature>
<dbReference type="AlphaFoldDB" id="A0AB37IIF2"/>